<reference evidence="2" key="1">
    <citation type="submission" date="2018-03" db="EMBL/GenBank/DDBJ databases">
        <authorList>
            <person name="Zecchin S."/>
        </authorList>
    </citation>
    <scope>NUCLEOTIDE SEQUENCE [LARGE SCALE GENOMIC DNA]</scope>
</reference>
<organism evidence="1 2">
    <name type="scientific">Candidatus Sulfobium mesophilum</name>
    <dbReference type="NCBI Taxonomy" id="2016548"/>
    <lineage>
        <taxon>Bacteria</taxon>
        <taxon>Pseudomonadati</taxon>
        <taxon>Nitrospirota</taxon>
        <taxon>Nitrospiria</taxon>
        <taxon>Nitrospirales</taxon>
        <taxon>Nitrospiraceae</taxon>
        <taxon>Candidatus Sulfobium</taxon>
    </lineage>
</organism>
<keyword evidence="2" id="KW-1185">Reference proteome</keyword>
<protein>
    <submittedName>
        <fullName evidence="1">Uncharacterized protein</fullName>
    </submittedName>
</protein>
<dbReference type="AlphaFoldDB" id="A0A2U3QI39"/>
<evidence type="ECO:0000313" key="1">
    <source>
        <dbReference type="EMBL" id="SPQ01035.1"/>
    </source>
</evidence>
<dbReference type="EMBL" id="OUUY01000087">
    <property type="protein sequence ID" value="SPQ01035.1"/>
    <property type="molecule type" value="Genomic_DNA"/>
</dbReference>
<proteinExistence type="predicted"/>
<gene>
    <name evidence="1" type="ORF">NBG4_400003</name>
</gene>
<sequence>MFVIPRLDRGIQKTLDARIKSEHDRNQIIQLLRDRIGEWEMKGGEAA</sequence>
<evidence type="ECO:0000313" key="2">
    <source>
        <dbReference type="Proteomes" id="UP000245125"/>
    </source>
</evidence>
<name>A0A2U3QI39_9BACT</name>
<accession>A0A2U3QI39</accession>
<dbReference type="Proteomes" id="UP000245125">
    <property type="component" value="Unassembled WGS sequence"/>
</dbReference>